<keyword evidence="3" id="KW-1185">Reference proteome</keyword>
<gene>
    <name evidence="2" type="ORF">BC777_3550</name>
</gene>
<protein>
    <submittedName>
        <fullName evidence="2">Uncharacterized protein</fullName>
    </submittedName>
</protein>
<sequence length="50" mass="5616">MATPERPKHPELNGSEQHHDLKNDPGKKGDPDHTKDTDLNDEDTKKPDAD</sequence>
<accession>A0A2M8W0N9</accession>
<dbReference type="RefSeq" id="WP_168769210.1">
    <property type="nucleotide sequence ID" value="NZ_PGTY01000004.1"/>
</dbReference>
<evidence type="ECO:0000313" key="2">
    <source>
        <dbReference type="EMBL" id="PJI84490.1"/>
    </source>
</evidence>
<evidence type="ECO:0000256" key="1">
    <source>
        <dbReference type="SAM" id="MobiDB-lite"/>
    </source>
</evidence>
<dbReference type="EMBL" id="PGTY01000004">
    <property type="protein sequence ID" value="PJI84490.1"/>
    <property type="molecule type" value="Genomic_DNA"/>
</dbReference>
<name>A0A2M8W0N9_9RHOB</name>
<evidence type="ECO:0000313" key="3">
    <source>
        <dbReference type="Proteomes" id="UP000228531"/>
    </source>
</evidence>
<feature type="region of interest" description="Disordered" evidence="1">
    <location>
        <begin position="1"/>
        <end position="50"/>
    </location>
</feature>
<organism evidence="2 3">
    <name type="scientific">Yoonia maricola</name>
    <dbReference type="NCBI Taxonomy" id="420999"/>
    <lineage>
        <taxon>Bacteria</taxon>
        <taxon>Pseudomonadati</taxon>
        <taxon>Pseudomonadota</taxon>
        <taxon>Alphaproteobacteria</taxon>
        <taxon>Rhodobacterales</taxon>
        <taxon>Paracoccaceae</taxon>
        <taxon>Yoonia</taxon>
    </lineage>
</organism>
<dbReference type="AlphaFoldDB" id="A0A2M8W0N9"/>
<proteinExistence type="predicted"/>
<reference evidence="2 3" key="1">
    <citation type="submission" date="2017-11" db="EMBL/GenBank/DDBJ databases">
        <title>Genomic Encyclopedia of Archaeal and Bacterial Type Strains, Phase II (KMG-II): From Individual Species to Whole Genera.</title>
        <authorList>
            <person name="Goeker M."/>
        </authorList>
    </citation>
    <scope>NUCLEOTIDE SEQUENCE [LARGE SCALE GENOMIC DNA]</scope>
    <source>
        <strain evidence="2 3">DSM 29128</strain>
    </source>
</reference>
<comment type="caution">
    <text evidence="2">The sequence shown here is derived from an EMBL/GenBank/DDBJ whole genome shotgun (WGS) entry which is preliminary data.</text>
</comment>
<dbReference type="Proteomes" id="UP000228531">
    <property type="component" value="Unassembled WGS sequence"/>
</dbReference>